<evidence type="ECO:0000313" key="3">
    <source>
        <dbReference type="Proteomes" id="UP000078572"/>
    </source>
</evidence>
<dbReference type="InterPro" id="IPR027843">
    <property type="entry name" value="DUF4440"/>
</dbReference>
<feature type="domain" description="DUF4440" evidence="1">
    <location>
        <begin position="13"/>
        <end position="113"/>
    </location>
</feature>
<reference evidence="3" key="1">
    <citation type="submission" date="2016-06" db="EMBL/GenBank/DDBJ databases">
        <authorList>
            <person name="Xu Y."/>
            <person name="Nagy A."/>
            <person name="Yan X."/>
            <person name="Kim S.W."/>
            <person name="Haley B."/>
            <person name="Liu N.T."/>
            <person name="Nou X."/>
        </authorList>
    </citation>
    <scope>NUCLEOTIDE SEQUENCE [LARGE SCALE GENOMIC DNA]</scope>
    <source>
        <strain evidence="3">ATCC 49129</strain>
    </source>
</reference>
<keyword evidence="3" id="KW-1185">Reference proteome</keyword>
<dbReference type="InterPro" id="IPR032710">
    <property type="entry name" value="NTF2-like_dom_sf"/>
</dbReference>
<evidence type="ECO:0000313" key="2">
    <source>
        <dbReference type="EMBL" id="ANJ75963.1"/>
    </source>
</evidence>
<evidence type="ECO:0000259" key="1">
    <source>
        <dbReference type="Pfam" id="PF14534"/>
    </source>
</evidence>
<gene>
    <name evidence="2" type="ORF">A9Y76_26265</name>
</gene>
<dbReference type="RefSeq" id="WP_064808899.1">
    <property type="nucleotide sequence ID" value="NZ_CP016023.1"/>
</dbReference>
<dbReference type="OrthoDB" id="1633822at2"/>
<proteinExistence type="predicted"/>
<name>A0A192A6J8_9RALS</name>
<dbReference type="GeneID" id="61529555"/>
<dbReference type="EMBL" id="CP016023">
    <property type="protein sequence ID" value="ANJ75963.1"/>
    <property type="molecule type" value="Genomic_DNA"/>
</dbReference>
<accession>A0A192A6J8</accession>
<dbReference type="AlphaFoldDB" id="A0A192A6J8"/>
<protein>
    <recommendedName>
        <fullName evidence="1">DUF4440 domain-containing protein</fullName>
    </recommendedName>
</protein>
<dbReference type="Gene3D" id="3.10.450.50">
    <property type="match status" value="1"/>
</dbReference>
<dbReference type="Pfam" id="PF14534">
    <property type="entry name" value="DUF4440"/>
    <property type="match status" value="1"/>
</dbReference>
<sequence>MQPVMHPAAMNGAFAQALNSGKLENLLALYEDDALLCTDDASRIITGKADIARTLTPLLDLRGTMTSRNVYCLIHGDIALLRADWHIEDDAGHRIAAGSSAEVCRRQPDGTWRYLIDHAVGASLPGIPA</sequence>
<organism evidence="2 3">
    <name type="scientific">Ralstonia insidiosa</name>
    <dbReference type="NCBI Taxonomy" id="190721"/>
    <lineage>
        <taxon>Bacteria</taxon>
        <taxon>Pseudomonadati</taxon>
        <taxon>Pseudomonadota</taxon>
        <taxon>Betaproteobacteria</taxon>
        <taxon>Burkholderiales</taxon>
        <taxon>Burkholderiaceae</taxon>
        <taxon>Ralstonia</taxon>
    </lineage>
</organism>
<dbReference type="Proteomes" id="UP000078572">
    <property type="component" value="Chromosome 2"/>
</dbReference>
<dbReference type="SUPFAM" id="SSF54427">
    <property type="entry name" value="NTF2-like"/>
    <property type="match status" value="1"/>
</dbReference>